<reference evidence="1 2" key="1">
    <citation type="submission" date="2019-11" db="EMBL/GenBank/DDBJ databases">
        <title>Comparative genomics of hydrocarbon-degrading Desulfosarcina strains.</title>
        <authorList>
            <person name="Watanabe M."/>
            <person name="Kojima H."/>
            <person name="Fukui M."/>
        </authorList>
    </citation>
    <scope>NUCLEOTIDE SEQUENCE [LARGE SCALE GENOMIC DNA]</scope>
    <source>
        <strain evidence="1 2">PL12</strain>
    </source>
</reference>
<dbReference type="EMBL" id="AP021874">
    <property type="protein sequence ID" value="BBO71114.1"/>
    <property type="molecule type" value="Genomic_DNA"/>
</dbReference>
<gene>
    <name evidence="1" type="ORF">DSCA_50440</name>
</gene>
<organism evidence="1 2">
    <name type="scientific">Desulfosarcina alkanivorans</name>
    <dbReference type="NCBI Taxonomy" id="571177"/>
    <lineage>
        <taxon>Bacteria</taxon>
        <taxon>Pseudomonadati</taxon>
        <taxon>Thermodesulfobacteriota</taxon>
        <taxon>Desulfobacteria</taxon>
        <taxon>Desulfobacterales</taxon>
        <taxon>Desulfosarcinaceae</taxon>
        <taxon>Desulfosarcina</taxon>
    </lineage>
</organism>
<sequence>MKLTKSGLELKEVIEKAMKDHIITNSEYEEIMKVANKDGMVDDHEQRLLSQLQELLENGTVDRVKG</sequence>
<dbReference type="AlphaFoldDB" id="A0A5K7YXT8"/>
<proteinExistence type="predicted"/>
<keyword evidence="2" id="KW-1185">Reference proteome</keyword>
<evidence type="ECO:0000313" key="2">
    <source>
        <dbReference type="Proteomes" id="UP000427906"/>
    </source>
</evidence>
<dbReference type="KEGG" id="dalk:DSCA_50440"/>
<dbReference type="Proteomes" id="UP000427906">
    <property type="component" value="Chromosome"/>
</dbReference>
<dbReference type="OrthoDB" id="5522001at2"/>
<protein>
    <submittedName>
        <fullName evidence="1">Uncharacterized protein</fullName>
    </submittedName>
</protein>
<dbReference type="RefSeq" id="WP_155318998.1">
    <property type="nucleotide sequence ID" value="NZ_AP021874.1"/>
</dbReference>
<evidence type="ECO:0000313" key="1">
    <source>
        <dbReference type="EMBL" id="BBO71114.1"/>
    </source>
</evidence>
<name>A0A5K7YXT8_9BACT</name>
<accession>A0A5K7YXT8</accession>